<feature type="transmembrane region" description="Helical" evidence="12">
    <location>
        <begin position="431"/>
        <end position="455"/>
    </location>
</feature>
<dbReference type="InterPro" id="IPR038377">
    <property type="entry name" value="Na/Glc_symporter_sf"/>
</dbReference>
<name>A0A8S9YWX3_9TREM</name>
<dbReference type="GO" id="GO:0015293">
    <property type="term" value="F:symporter activity"/>
    <property type="evidence" value="ECO:0007669"/>
    <property type="project" value="TreeGrafter"/>
</dbReference>
<dbReference type="GO" id="GO:0005886">
    <property type="term" value="C:plasma membrane"/>
    <property type="evidence" value="ECO:0007669"/>
    <property type="project" value="UniProtKB-SubCell"/>
</dbReference>
<proteinExistence type="inferred from homology"/>
<feature type="transmembrane region" description="Helical" evidence="12">
    <location>
        <begin position="273"/>
        <end position="298"/>
    </location>
</feature>
<dbReference type="PANTHER" id="PTHR42985:SF40">
    <property type="entry name" value="LD47995P-RELATED"/>
    <property type="match status" value="1"/>
</dbReference>
<keyword evidence="4" id="KW-1003">Cell membrane</keyword>
<feature type="transmembrane region" description="Helical" evidence="12">
    <location>
        <begin position="310"/>
        <end position="334"/>
    </location>
</feature>
<dbReference type="EMBL" id="JTDE01001125">
    <property type="protein sequence ID" value="KAF7259599.1"/>
    <property type="molecule type" value="Genomic_DNA"/>
</dbReference>
<evidence type="ECO:0000256" key="4">
    <source>
        <dbReference type="ARBA" id="ARBA00022475"/>
    </source>
</evidence>
<evidence type="ECO:0000256" key="12">
    <source>
        <dbReference type="SAM" id="Phobius"/>
    </source>
</evidence>
<dbReference type="PROSITE" id="PS50283">
    <property type="entry name" value="NA_SOLUT_SYMP_3"/>
    <property type="match status" value="2"/>
</dbReference>
<keyword evidence="6 12" id="KW-1133">Transmembrane helix</keyword>
<keyword evidence="5 12" id="KW-0812">Transmembrane</keyword>
<feature type="transmembrane region" description="Helical" evidence="12">
    <location>
        <begin position="94"/>
        <end position="124"/>
    </location>
</feature>
<dbReference type="PANTHER" id="PTHR42985">
    <property type="entry name" value="SODIUM-COUPLED MONOCARBOXYLATE TRANSPORTER"/>
    <property type="match status" value="1"/>
</dbReference>
<dbReference type="Gene3D" id="1.20.1730.10">
    <property type="entry name" value="Sodium/glucose cotransporter"/>
    <property type="match status" value="2"/>
</dbReference>
<comment type="subcellular location">
    <subcellularLocation>
        <location evidence="1">Cell membrane</location>
        <topology evidence="1">Multi-pass membrane protein</topology>
    </subcellularLocation>
</comment>
<evidence type="ECO:0008006" key="15">
    <source>
        <dbReference type="Google" id="ProtNLM"/>
    </source>
</evidence>
<dbReference type="InterPro" id="IPR001734">
    <property type="entry name" value="Na/solute_symporter"/>
</dbReference>
<organism evidence="13 14">
    <name type="scientific">Paragonimus skrjabini miyazakii</name>
    <dbReference type="NCBI Taxonomy" id="59628"/>
    <lineage>
        <taxon>Eukaryota</taxon>
        <taxon>Metazoa</taxon>
        <taxon>Spiralia</taxon>
        <taxon>Lophotrochozoa</taxon>
        <taxon>Platyhelminthes</taxon>
        <taxon>Trematoda</taxon>
        <taxon>Digenea</taxon>
        <taxon>Plagiorchiida</taxon>
        <taxon>Troglotremata</taxon>
        <taxon>Troglotrematidae</taxon>
        <taxon>Paragonimus</taxon>
    </lineage>
</organism>
<evidence type="ECO:0000256" key="8">
    <source>
        <dbReference type="ARBA" id="ARBA00023065"/>
    </source>
</evidence>
<evidence type="ECO:0000313" key="14">
    <source>
        <dbReference type="Proteomes" id="UP000822476"/>
    </source>
</evidence>
<sequence length="504" mass="56241">MAFTFHWSDYLIFALLLVVYALIGIYQRFHDPIVRKLNRLCCNEKWKLKEHSLSDNTAEALTLGNRRLTLFPIMSSVMASFLSAVSLMGTASEAYLYGIQFVLMIVAYCIGFPVAAEVYMPVFYKLHLVSAHEYLELRFGQCVRWTTSIVYCVQMIVYIALALYAPALAFSQVSGLPIWISVLSTGLVTTFYTALLAHFVLTLYFWEMCGLMHTIATMNSVSVHFSADPNPFKRHTIWTLMIGGAGMILSIYATNQTQVQRYLACRDLRTARLTVSAGINSLATALLVDIVRPFLLFVRKREISEHTRTLLAVLFSIIVGLCTISISFVFMVMGPRVLQFAFSLFGAVGGPILAVFTLGMVIPCVNWQGALGGLICSLTVGLGLTVGGILHPNPSSVLPLSTENCTTEFNSSLVVNLKTVDQQWNIFSLSYLYYTLVCVCAAIVVAIPISAIFNFNSKHLVPGQLLAWQTRAFYRRLPSCLPKQWEEKADIQPRDEDNDPYHSS</sequence>
<feature type="transmembrane region" description="Helical" evidence="12">
    <location>
        <begin position="178"/>
        <end position="206"/>
    </location>
</feature>
<feature type="transmembrane region" description="Helical" evidence="12">
    <location>
        <begin position="369"/>
        <end position="390"/>
    </location>
</feature>
<dbReference type="Pfam" id="PF00474">
    <property type="entry name" value="SSF"/>
    <property type="match status" value="1"/>
</dbReference>
<comment type="similarity">
    <text evidence="2 11">Belongs to the sodium:solute symporter (SSF) (TC 2.A.21) family.</text>
</comment>
<evidence type="ECO:0000256" key="3">
    <source>
        <dbReference type="ARBA" id="ARBA00022448"/>
    </source>
</evidence>
<evidence type="ECO:0000256" key="9">
    <source>
        <dbReference type="ARBA" id="ARBA00023136"/>
    </source>
</evidence>
<evidence type="ECO:0000256" key="10">
    <source>
        <dbReference type="ARBA" id="ARBA00023201"/>
    </source>
</evidence>
<accession>A0A8S9YWX3</accession>
<evidence type="ECO:0000256" key="7">
    <source>
        <dbReference type="ARBA" id="ARBA00023053"/>
    </source>
</evidence>
<feature type="transmembrane region" description="Helical" evidence="12">
    <location>
        <begin position="12"/>
        <end position="29"/>
    </location>
</feature>
<evidence type="ECO:0000256" key="6">
    <source>
        <dbReference type="ARBA" id="ARBA00022989"/>
    </source>
</evidence>
<keyword evidence="14" id="KW-1185">Reference proteome</keyword>
<keyword evidence="9 12" id="KW-0472">Membrane</keyword>
<gene>
    <name evidence="13" type="ORF">EG68_03151</name>
</gene>
<dbReference type="AlphaFoldDB" id="A0A8S9YWX3"/>
<keyword evidence="3" id="KW-0813">Transport</keyword>
<evidence type="ECO:0000256" key="2">
    <source>
        <dbReference type="ARBA" id="ARBA00006434"/>
    </source>
</evidence>
<feature type="transmembrane region" description="Helical" evidence="12">
    <location>
        <begin position="68"/>
        <end position="88"/>
    </location>
</feature>
<dbReference type="GO" id="GO:0006814">
    <property type="term" value="P:sodium ion transport"/>
    <property type="evidence" value="ECO:0007669"/>
    <property type="project" value="UniProtKB-KW"/>
</dbReference>
<keyword evidence="7" id="KW-0915">Sodium</keyword>
<keyword evidence="8" id="KW-0406">Ion transport</keyword>
<comment type="caution">
    <text evidence="13">The sequence shown here is derived from an EMBL/GenBank/DDBJ whole genome shotgun (WGS) entry which is preliminary data.</text>
</comment>
<dbReference type="Proteomes" id="UP000822476">
    <property type="component" value="Unassembled WGS sequence"/>
</dbReference>
<feature type="transmembrane region" description="Helical" evidence="12">
    <location>
        <begin position="145"/>
        <end position="166"/>
    </location>
</feature>
<feature type="transmembrane region" description="Helical" evidence="12">
    <location>
        <begin position="236"/>
        <end position="253"/>
    </location>
</feature>
<dbReference type="OrthoDB" id="6132759at2759"/>
<keyword evidence="10" id="KW-0739">Sodium transport</keyword>
<evidence type="ECO:0000313" key="13">
    <source>
        <dbReference type="EMBL" id="KAF7259599.1"/>
    </source>
</evidence>
<reference evidence="13" key="1">
    <citation type="submission" date="2019-07" db="EMBL/GenBank/DDBJ databases">
        <title>Annotation for the trematode Paragonimus miyazaki's.</title>
        <authorList>
            <person name="Choi Y.-J."/>
        </authorList>
    </citation>
    <scope>NUCLEOTIDE SEQUENCE</scope>
    <source>
        <strain evidence="13">Japan</strain>
    </source>
</reference>
<evidence type="ECO:0000256" key="11">
    <source>
        <dbReference type="RuleBase" id="RU362091"/>
    </source>
</evidence>
<feature type="transmembrane region" description="Helical" evidence="12">
    <location>
        <begin position="340"/>
        <end position="362"/>
    </location>
</feature>
<dbReference type="InterPro" id="IPR051163">
    <property type="entry name" value="Sodium:Solute_Symporter_SSF"/>
</dbReference>
<evidence type="ECO:0000256" key="1">
    <source>
        <dbReference type="ARBA" id="ARBA00004651"/>
    </source>
</evidence>
<evidence type="ECO:0000256" key="5">
    <source>
        <dbReference type="ARBA" id="ARBA00022692"/>
    </source>
</evidence>
<protein>
    <recommendedName>
        <fullName evidence="15">Sodium-dependent multivitamin transporter</fullName>
    </recommendedName>
</protein>